<dbReference type="SMART" id="SM00895">
    <property type="entry name" value="FCD"/>
    <property type="match status" value="1"/>
</dbReference>
<dbReference type="Pfam" id="PF00392">
    <property type="entry name" value="GntR"/>
    <property type="match status" value="1"/>
</dbReference>
<dbReference type="Pfam" id="PF07729">
    <property type="entry name" value="FCD"/>
    <property type="match status" value="1"/>
</dbReference>
<evidence type="ECO:0000256" key="3">
    <source>
        <dbReference type="ARBA" id="ARBA00023163"/>
    </source>
</evidence>
<protein>
    <submittedName>
        <fullName evidence="5">GntR family transcriptional regulator</fullName>
    </submittedName>
</protein>
<name>A0A2A6FAD5_9HYPH</name>
<organism evidence="5 6">
    <name type="scientific">Mesorhizobium sanjuanii</name>
    <dbReference type="NCBI Taxonomy" id="2037900"/>
    <lineage>
        <taxon>Bacteria</taxon>
        <taxon>Pseudomonadati</taxon>
        <taxon>Pseudomonadota</taxon>
        <taxon>Alphaproteobacteria</taxon>
        <taxon>Hyphomicrobiales</taxon>
        <taxon>Phyllobacteriaceae</taxon>
        <taxon>Mesorhizobium</taxon>
    </lineage>
</organism>
<dbReference type="InterPro" id="IPR008920">
    <property type="entry name" value="TF_FadR/GntR_C"/>
</dbReference>
<dbReference type="Gene3D" id="1.10.10.10">
    <property type="entry name" value="Winged helix-like DNA-binding domain superfamily/Winged helix DNA-binding domain"/>
    <property type="match status" value="1"/>
</dbReference>
<proteinExistence type="predicted"/>
<comment type="caution">
    <text evidence="5">The sequence shown here is derived from an EMBL/GenBank/DDBJ whole genome shotgun (WGS) entry which is preliminary data.</text>
</comment>
<evidence type="ECO:0000256" key="2">
    <source>
        <dbReference type="ARBA" id="ARBA00023125"/>
    </source>
</evidence>
<dbReference type="GO" id="GO:0003677">
    <property type="term" value="F:DNA binding"/>
    <property type="evidence" value="ECO:0007669"/>
    <property type="project" value="UniProtKB-KW"/>
</dbReference>
<gene>
    <name evidence="5" type="ORF">CN311_23655</name>
</gene>
<dbReference type="SUPFAM" id="SSF48008">
    <property type="entry name" value="GntR ligand-binding domain-like"/>
    <property type="match status" value="1"/>
</dbReference>
<accession>A0A2A6FAD5</accession>
<dbReference type="AlphaFoldDB" id="A0A2A6FAD5"/>
<dbReference type="Proteomes" id="UP000219182">
    <property type="component" value="Unassembled WGS sequence"/>
</dbReference>
<dbReference type="Gene3D" id="1.20.120.530">
    <property type="entry name" value="GntR ligand-binding domain-like"/>
    <property type="match status" value="1"/>
</dbReference>
<sequence>MQAFSFETLERENLGETVYSRVAEALIKGRFAPDARLTIRDLAQSLGTSVTPVRDAILRLIQDEALVQKSAREVRVPVITLRRYREIRQIRLKLEGLAAREAALKAAAKDVEHLRGLIALNERAIADKNWTEGLALNQTFHFALADIADMVVLRGILNRLWLQMGPLIAESYHEGGRAMIENHYAVLAAVEKQDADAAERAIVADITEGGKVILERLISRHDVKAGAA</sequence>
<feature type="domain" description="GntR C-terminal" evidence="4">
    <location>
        <begin position="86"/>
        <end position="208"/>
    </location>
</feature>
<evidence type="ECO:0000313" key="6">
    <source>
        <dbReference type="Proteomes" id="UP000219182"/>
    </source>
</evidence>
<dbReference type="PANTHER" id="PTHR43537">
    <property type="entry name" value="TRANSCRIPTIONAL REGULATOR, GNTR FAMILY"/>
    <property type="match status" value="1"/>
</dbReference>
<dbReference type="InterPro" id="IPR011711">
    <property type="entry name" value="GntR_C"/>
</dbReference>
<keyword evidence="3" id="KW-0804">Transcription</keyword>
<dbReference type="InterPro" id="IPR000524">
    <property type="entry name" value="Tscrpt_reg_HTH_GntR"/>
</dbReference>
<keyword evidence="1" id="KW-0805">Transcription regulation</keyword>
<dbReference type="InterPro" id="IPR036390">
    <property type="entry name" value="WH_DNA-bd_sf"/>
</dbReference>
<dbReference type="SUPFAM" id="SSF46785">
    <property type="entry name" value="Winged helix' DNA-binding domain"/>
    <property type="match status" value="1"/>
</dbReference>
<dbReference type="PANTHER" id="PTHR43537:SF39">
    <property type="entry name" value="HTH-TYPE TRANSCRIPTIONAL REGULATOR MCBR"/>
    <property type="match status" value="1"/>
</dbReference>
<evidence type="ECO:0000256" key="1">
    <source>
        <dbReference type="ARBA" id="ARBA00023015"/>
    </source>
</evidence>
<reference evidence="5 6" key="1">
    <citation type="submission" date="2017-09" db="EMBL/GenBank/DDBJ databases">
        <title>Mesorhizobum sanjuanii sp. nov. isolated from nodules of Lotus tenuis in saline-alkaline lowlands of Flooding Pampa.</title>
        <authorList>
            <person name="Sannazzaro A.I."/>
            <person name="Torres Tejerizo G.A."/>
            <person name="Fontana F."/>
            <person name="Cumpa Velazquez L.M."/>
            <person name="Hansen L."/>
            <person name="Pistorio M."/>
            <person name="Estrella M.J."/>
        </authorList>
    </citation>
    <scope>NUCLEOTIDE SEQUENCE [LARGE SCALE GENOMIC DNA]</scope>
    <source>
        <strain evidence="5 6">BSA136</strain>
    </source>
</reference>
<keyword evidence="6" id="KW-1185">Reference proteome</keyword>
<evidence type="ECO:0000313" key="5">
    <source>
        <dbReference type="EMBL" id="PDQ18636.1"/>
    </source>
</evidence>
<evidence type="ECO:0000259" key="4">
    <source>
        <dbReference type="SMART" id="SM00895"/>
    </source>
</evidence>
<dbReference type="EMBL" id="NWQG01000174">
    <property type="protein sequence ID" value="PDQ18636.1"/>
    <property type="molecule type" value="Genomic_DNA"/>
</dbReference>
<dbReference type="RefSeq" id="WP_097576096.1">
    <property type="nucleotide sequence ID" value="NZ_NWQG01000174.1"/>
</dbReference>
<keyword evidence="2" id="KW-0238">DNA-binding</keyword>
<dbReference type="InterPro" id="IPR036388">
    <property type="entry name" value="WH-like_DNA-bd_sf"/>
</dbReference>
<dbReference type="GO" id="GO:0003700">
    <property type="term" value="F:DNA-binding transcription factor activity"/>
    <property type="evidence" value="ECO:0007669"/>
    <property type="project" value="InterPro"/>
</dbReference>